<evidence type="ECO:0000256" key="1">
    <source>
        <dbReference type="SAM" id="MobiDB-lite"/>
    </source>
</evidence>
<feature type="region of interest" description="Disordered" evidence="1">
    <location>
        <begin position="22"/>
        <end position="49"/>
    </location>
</feature>
<accession>A0ABU6SE03</accession>
<evidence type="ECO:0000313" key="2">
    <source>
        <dbReference type="EMBL" id="MED6134018.1"/>
    </source>
</evidence>
<comment type="caution">
    <text evidence="2">The sequence shown here is derived from an EMBL/GenBank/DDBJ whole genome shotgun (WGS) entry which is preliminary data.</text>
</comment>
<feature type="compositionally biased region" description="Acidic residues" evidence="1">
    <location>
        <begin position="24"/>
        <end position="33"/>
    </location>
</feature>
<feature type="region of interest" description="Disordered" evidence="1">
    <location>
        <begin position="76"/>
        <end position="102"/>
    </location>
</feature>
<dbReference type="EMBL" id="JASCZI010060568">
    <property type="protein sequence ID" value="MED6134018.1"/>
    <property type="molecule type" value="Genomic_DNA"/>
</dbReference>
<gene>
    <name evidence="2" type="ORF">PIB30_033643</name>
</gene>
<name>A0ABU6SE03_9FABA</name>
<feature type="compositionally biased region" description="Basic and acidic residues" evidence="1">
    <location>
        <begin position="34"/>
        <end position="48"/>
    </location>
</feature>
<keyword evidence="3" id="KW-1185">Reference proteome</keyword>
<dbReference type="Proteomes" id="UP001341840">
    <property type="component" value="Unassembled WGS sequence"/>
</dbReference>
<proteinExistence type="predicted"/>
<sequence length="204" mass="22788">MICKESAKSTQKGSTGCFGVTVTFEEEEEEEEKEKEKEEDAPEEEMHVIPRLIDVDADGDYLQYLEELQRHPQYSPIHSSQTFSQYPSDGYPSQSSNAHSQPSFDLSGVWPLPVAANPSHPRKTSRRRIPNLVVKLYCGDDTVGEVLQKNILGCGIPSESKTKSNLKFEGLSLWEVLWFFLTLIPIGNTHVGLGIPPIILAGNR</sequence>
<evidence type="ECO:0000313" key="3">
    <source>
        <dbReference type="Proteomes" id="UP001341840"/>
    </source>
</evidence>
<organism evidence="2 3">
    <name type="scientific">Stylosanthes scabra</name>
    <dbReference type="NCBI Taxonomy" id="79078"/>
    <lineage>
        <taxon>Eukaryota</taxon>
        <taxon>Viridiplantae</taxon>
        <taxon>Streptophyta</taxon>
        <taxon>Embryophyta</taxon>
        <taxon>Tracheophyta</taxon>
        <taxon>Spermatophyta</taxon>
        <taxon>Magnoliopsida</taxon>
        <taxon>eudicotyledons</taxon>
        <taxon>Gunneridae</taxon>
        <taxon>Pentapetalae</taxon>
        <taxon>rosids</taxon>
        <taxon>fabids</taxon>
        <taxon>Fabales</taxon>
        <taxon>Fabaceae</taxon>
        <taxon>Papilionoideae</taxon>
        <taxon>50 kb inversion clade</taxon>
        <taxon>dalbergioids sensu lato</taxon>
        <taxon>Dalbergieae</taxon>
        <taxon>Pterocarpus clade</taxon>
        <taxon>Stylosanthes</taxon>
    </lineage>
</organism>
<reference evidence="2 3" key="1">
    <citation type="journal article" date="2023" name="Plants (Basel)">
        <title>Bridging the Gap: Combining Genomics and Transcriptomics Approaches to Understand Stylosanthes scabra, an Orphan Legume from the Brazilian Caatinga.</title>
        <authorList>
            <person name="Ferreira-Neto J.R.C."/>
            <person name="da Silva M.D."/>
            <person name="Binneck E."/>
            <person name="de Melo N.F."/>
            <person name="da Silva R.H."/>
            <person name="de Melo A.L.T.M."/>
            <person name="Pandolfi V."/>
            <person name="Bustamante F.O."/>
            <person name="Brasileiro-Vidal A.C."/>
            <person name="Benko-Iseppon A.M."/>
        </authorList>
    </citation>
    <scope>NUCLEOTIDE SEQUENCE [LARGE SCALE GENOMIC DNA]</scope>
    <source>
        <tissue evidence="2">Leaves</tissue>
    </source>
</reference>
<protein>
    <submittedName>
        <fullName evidence="2">Uncharacterized protein</fullName>
    </submittedName>
</protein>